<dbReference type="GO" id="GO:0009060">
    <property type="term" value="P:aerobic respiration"/>
    <property type="evidence" value="ECO:0007669"/>
    <property type="project" value="TreeGrafter"/>
</dbReference>
<keyword evidence="3" id="KW-1185">Reference proteome</keyword>
<comment type="caution">
    <text evidence="2">The sequence shown here is derived from an EMBL/GenBank/DDBJ whole genome shotgun (WGS) entry which is preliminary data.</text>
</comment>
<name>A0A5A7P5L9_STRAF</name>
<organism evidence="2 3">
    <name type="scientific">Striga asiatica</name>
    <name type="common">Asiatic witchweed</name>
    <name type="synonym">Buchnera asiatica</name>
    <dbReference type="NCBI Taxonomy" id="4170"/>
    <lineage>
        <taxon>Eukaryota</taxon>
        <taxon>Viridiplantae</taxon>
        <taxon>Streptophyta</taxon>
        <taxon>Embryophyta</taxon>
        <taxon>Tracheophyta</taxon>
        <taxon>Spermatophyta</taxon>
        <taxon>Magnoliopsida</taxon>
        <taxon>eudicotyledons</taxon>
        <taxon>Gunneridae</taxon>
        <taxon>Pentapetalae</taxon>
        <taxon>asterids</taxon>
        <taxon>lamiids</taxon>
        <taxon>Lamiales</taxon>
        <taxon>Orobanchaceae</taxon>
        <taxon>Buchnereae</taxon>
        <taxon>Striga</taxon>
    </lineage>
</organism>
<dbReference type="SUPFAM" id="SSF56770">
    <property type="entry name" value="HydA/Nqo6-like"/>
    <property type="match status" value="1"/>
</dbReference>
<evidence type="ECO:0000256" key="1">
    <source>
        <dbReference type="ARBA" id="ARBA00023004"/>
    </source>
</evidence>
<reference evidence="3" key="1">
    <citation type="journal article" date="2019" name="Curr. Biol.">
        <title>Genome Sequence of Striga asiatica Provides Insight into the Evolution of Plant Parasitism.</title>
        <authorList>
            <person name="Yoshida S."/>
            <person name="Kim S."/>
            <person name="Wafula E.K."/>
            <person name="Tanskanen J."/>
            <person name="Kim Y.M."/>
            <person name="Honaas L."/>
            <person name="Yang Z."/>
            <person name="Spallek T."/>
            <person name="Conn C.E."/>
            <person name="Ichihashi Y."/>
            <person name="Cheong K."/>
            <person name="Cui S."/>
            <person name="Der J.P."/>
            <person name="Gundlach H."/>
            <person name="Jiao Y."/>
            <person name="Hori C."/>
            <person name="Ishida J.K."/>
            <person name="Kasahara H."/>
            <person name="Kiba T."/>
            <person name="Kim M.S."/>
            <person name="Koo N."/>
            <person name="Laohavisit A."/>
            <person name="Lee Y.H."/>
            <person name="Lumba S."/>
            <person name="McCourt P."/>
            <person name="Mortimer J.C."/>
            <person name="Mutuku J.M."/>
            <person name="Nomura T."/>
            <person name="Sasaki-Sekimoto Y."/>
            <person name="Seto Y."/>
            <person name="Wang Y."/>
            <person name="Wakatake T."/>
            <person name="Sakakibara H."/>
            <person name="Demura T."/>
            <person name="Yamaguchi S."/>
            <person name="Yoneyama K."/>
            <person name="Manabe R.I."/>
            <person name="Nelson D.C."/>
            <person name="Schulman A.H."/>
            <person name="Timko M.P."/>
            <person name="dePamphilis C.W."/>
            <person name="Choi D."/>
            <person name="Shirasu K."/>
        </authorList>
    </citation>
    <scope>NUCLEOTIDE SEQUENCE [LARGE SCALE GENOMIC DNA]</scope>
    <source>
        <strain evidence="3">cv. UVA1</strain>
    </source>
</reference>
<dbReference type="OrthoDB" id="1889813at2759"/>
<keyword evidence="1" id="KW-0408">Iron</keyword>
<dbReference type="GO" id="GO:0045271">
    <property type="term" value="C:respiratory chain complex I"/>
    <property type="evidence" value="ECO:0007669"/>
    <property type="project" value="TreeGrafter"/>
</dbReference>
<dbReference type="PANTHER" id="PTHR11995:SF14">
    <property type="entry name" value="NADH DEHYDROGENASE [UBIQUINONE] IRON-SULFUR PROTEIN 7, MITOCHONDRIAL"/>
    <property type="match status" value="1"/>
</dbReference>
<accession>A0A5A7P5L9</accession>
<evidence type="ECO:0000313" key="3">
    <source>
        <dbReference type="Proteomes" id="UP000325081"/>
    </source>
</evidence>
<proteinExistence type="predicted"/>
<gene>
    <name evidence="2" type="ORF">STAS_03580</name>
</gene>
<dbReference type="Proteomes" id="UP000325081">
    <property type="component" value="Unassembled WGS sequence"/>
</dbReference>
<dbReference type="GO" id="GO:0015990">
    <property type="term" value="P:electron transport coupled proton transport"/>
    <property type="evidence" value="ECO:0007669"/>
    <property type="project" value="TreeGrafter"/>
</dbReference>
<sequence>MPEPKYVIAMGACTITGGMFSTDSYSTVRGVDKLIPHGPKYSGSHSRGRMNRRIQTWSFFPLMYWSNTILSRIASTIRVPKVTDGLTPQRKRISFALVEAKVFDKLPDSVELQNPINGVIFKHRFVRICVEEDLPLLTKVRVGSAPACDPALSFADLLAQ</sequence>
<dbReference type="PANTHER" id="PTHR11995">
    <property type="entry name" value="NADH DEHYDROGENASE"/>
    <property type="match status" value="1"/>
</dbReference>
<protein>
    <submittedName>
        <fullName evidence="2">NAD(P)H-quinone oxidoreductase subunit K</fullName>
    </submittedName>
</protein>
<dbReference type="AlphaFoldDB" id="A0A5A7P5L9"/>
<dbReference type="GO" id="GO:0008137">
    <property type="term" value="F:NADH dehydrogenase (ubiquinone) activity"/>
    <property type="evidence" value="ECO:0007669"/>
    <property type="project" value="TreeGrafter"/>
</dbReference>
<evidence type="ECO:0000313" key="2">
    <source>
        <dbReference type="EMBL" id="GER27844.1"/>
    </source>
</evidence>
<dbReference type="EMBL" id="BKCP01002224">
    <property type="protein sequence ID" value="GER27844.1"/>
    <property type="molecule type" value="Genomic_DNA"/>
</dbReference>
<dbReference type="Gene3D" id="3.40.50.12280">
    <property type="match status" value="1"/>
</dbReference>